<evidence type="ECO:0000313" key="1">
    <source>
        <dbReference type="EMBL" id="KAK3714348.1"/>
    </source>
</evidence>
<sequence>MLCHLCETFLNIVLHQDLTPWGRVENVWFTFKHGDNSTVKAAAETGCELCALFNQLRAKGIPDYENLDEKWHVHPASIDVKHEYDSTNTGSELSGPEPRSRWTFQLLTVAPEMSWIPFEIFKPKVAASFFGEDAATRFDWPFAVSASPDTAEAIELARNWVACCLGSHPSCVRPERASLPTRVIEVGYSDGVPAPRLRVTHGHLGRYVTLSHCWGTGDRLTLIKRNLHAFQLAIPFEDLPKTFQDAMRLTMSLGVRYLWIDALCIIQDDVADWQQESGAMCAVFANALFSISALAATDSHSGMLHARVLPQTTVQVGDVKVGIRSRLDNLQEAMRKSRLGSRAWCFQENLLPRAILHVGANEMYWDCRTCTVSESEHTTRDTSRQTMHPHGDAPRKATFITRSEDWLGLVKEYSERQVTRPSDRLPAIAGLADKARNEVGSTYIQGLWADDLHAGLLWRRQKAREKYAPWTSARTSDLPQVPIASSWSWASINDAVMFPVHSDFTVRAIRDSDASFQVFGEHSSHQSAKSLALKGFLKRGSCRPLAGAPYEPEAAMFRSSGSLLSDDGLICYLDYVSDPFSRGCYCFQVAEWNRPIATEASKRTIEESTRGFYLVLERIQDASSDIGFRWNSSGSFKRTGMGYDLPSKVHQLFLNAERQQLLLF</sequence>
<accession>A0ACC3NCE4</accession>
<gene>
    <name evidence="1" type="ORF">LTR37_007934</name>
</gene>
<protein>
    <submittedName>
        <fullName evidence="1">Uncharacterized protein</fullName>
    </submittedName>
</protein>
<dbReference type="Proteomes" id="UP001281147">
    <property type="component" value="Unassembled WGS sequence"/>
</dbReference>
<keyword evidence="2" id="KW-1185">Reference proteome</keyword>
<reference evidence="1" key="1">
    <citation type="submission" date="2023-07" db="EMBL/GenBank/DDBJ databases">
        <title>Black Yeasts Isolated from many extreme environments.</title>
        <authorList>
            <person name="Coleine C."/>
            <person name="Stajich J.E."/>
            <person name="Selbmann L."/>
        </authorList>
    </citation>
    <scope>NUCLEOTIDE SEQUENCE</scope>
    <source>
        <strain evidence="1">CCFEE 5714</strain>
    </source>
</reference>
<comment type="caution">
    <text evidence="1">The sequence shown here is derived from an EMBL/GenBank/DDBJ whole genome shotgun (WGS) entry which is preliminary data.</text>
</comment>
<evidence type="ECO:0000313" key="2">
    <source>
        <dbReference type="Proteomes" id="UP001281147"/>
    </source>
</evidence>
<organism evidence="1 2">
    <name type="scientific">Vermiconidia calcicola</name>
    <dbReference type="NCBI Taxonomy" id="1690605"/>
    <lineage>
        <taxon>Eukaryota</taxon>
        <taxon>Fungi</taxon>
        <taxon>Dikarya</taxon>
        <taxon>Ascomycota</taxon>
        <taxon>Pezizomycotina</taxon>
        <taxon>Dothideomycetes</taxon>
        <taxon>Dothideomycetidae</taxon>
        <taxon>Mycosphaerellales</taxon>
        <taxon>Extremaceae</taxon>
        <taxon>Vermiconidia</taxon>
    </lineage>
</organism>
<proteinExistence type="predicted"/>
<dbReference type="EMBL" id="JAUTXU010000056">
    <property type="protein sequence ID" value="KAK3714348.1"/>
    <property type="molecule type" value="Genomic_DNA"/>
</dbReference>
<name>A0ACC3NCE4_9PEZI</name>